<gene>
    <name evidence="3" type="ORF">GCM10011410_19290</name>
</gene>
<dbReference type="SUPFAM" id="SSF51261">
    <property type="entry name" value="Duplicated hybrid motif"/>
    <property type="match status" value="1"/>
</dbReference>
<name>A0A916XDW5_9ACTN</name>
<dbReference type="InterPro" id="IPR016047">
    <property type="entry name" value="M23ase_b-sheet_dom"/>
</dbReference>
<evidence type="ECO:0000259" key="2">
    <source>
        <dbReference type="Pfam" id="PF01551"/>
    </source>
</evidence>
<feature type="region of interest" description="Disordered" evidence="1">
    <location>
        <begin position="96"/>
        <end position="127"/>
    </location>
</feature>
<evidence type="ECO:0000256" key="1">
    <source>
        <dbReference type="SAM" id="MobiDB-lite"/>
    </source>
</evidence>
<dbReference type="CDD" id="cd12797">
    <property type="entry name" value="M23_peptidase"/>
    <property type="match status" value="1"/>
</dbReference>
<proteinExistence type="predicted"/>
<protein>
    <recommendedName>
        <fullName evidence="2">M23ase beta-sheet core domain-containing protein</fullName>
    </recommendedName>
</protein>
<dbReference type="InterPro" id="IPR011055">
    <property type="entry name" value="Dup_hybrid_motif"/>
</dbReference>
<evidence type="ECO:0000313" key="4">
    <source>
        <dbReference type="Proteomes" id="UP000641514"/>
    </source>
</evidence>
<dbReference type="GO" id="GO:0004222">
    <property type="term" value="F:metalloendopeptidase activity"/>
    <property type="evidence" value="ECO:0007669"/>
    <property type="project" value="TreeGrafter"/>
</dbReference>
<accession>A0A916XDW5</accession>
<dbReference type="Pfam" id="PF01551">
    <property type="entry name" value="Peptidase_M23"/>
    <property type="match status" value="1"/>
</dbReference>
<keyword evidence="4" id="KW-1185">Reference proteome</keyword>
<dbReference type="Gene3D" id="2.70.70.10">
    <property type="entry name" value="Glucose Permease (Domain IIA)"/>
    <property type="match status" value="1"/>
</dbReference>
<reference evidence="3" key="2">
    <citation type="submission" date="2020-09" db="EMBL/GenBank/DDBJ databases">
        <authorList>
            <person name="Sun Q."/>
            <person name="Zhou Y."/>
        </authorList>
    </citation>
    <scope>NUCLEOTIDE SEQUENCE</scope>
    <source>
        <strain evidence="3">CGMCC 1.15478</strain>
    </source>
</reference>
<dbReference type="PANTHER" id="PTHR21666">
    <property type="entry name" value="PEPTIDASE-RELATED"/>
    <property type="match status" value="1"/>
</dbReference>
<dbReference type="Proteomes" id="UP000641514">
    <property type="component" value="Unassembled WGS sequence"/>
</dbReference>
<dbReference type="InterPro" id="IPR050570">
    <property type="entry name" value="Cell_wall_metabolism_enzyme"/>
</dbReference>
<reference evidence="3" key="1">
    <citation type="journal article" date="2014" name="Int. J. Syst. Evol. Microbiol.">
        <title>Complete genome sequence of Corynebacterium casei LMG S-19264T (=DSM 44701T), isolated from a smear-ripened cheese.</title>
        <authorList>
            <consortium name="US DOE Joint Genome Institute (JGI-PGF)"/>
            <person name="Walter F."/>
            <person name="Albersmeier A."/>
            <person name="Kalinowski J."/>
            <person name="Ruckert C."/>
        </authorList>
    </citation>
    <scope>NUCLEOTIDE SEQUENCE</scope>
    <source>
        <strain evidence="3">CGMCC 1.15478</strain>
    </source>
</reference>
<feature type="domain" description="M23ase beta-sheet core" evidence="2">
    <location>
        <begin position="159"/>
        <end position="255"/>
    </location>
</feature>
<organism evidence="3 4">
    <name type="scientific">Hoyosella rhizosphaerae</name>
    <dbReference type="NCBI Taxonomy" id="1755582"/>
    <lineage>
        <taxon>Bacteria</taxon>
        <taxon>Bacillati</taxon>
        <taxon>Actinomycetota</taxon>
        <taxon>Actinomycetes</taxon>
        <taxon>Mycobacteriales</taxon>
        <taxon>Hoyosellaceae</taxon>
        <taxon>Hoyosella</taxon>
    </lineage>
</organism>
<sequence>MTGTSDDLDTPNLVEPEDESYGRPRFWHKIPTGVSVAIVAIASTGIAGVLAAHVGSESPASATAAVETVVEPVNPKVDSARAEGPLPQAAVVIPPQQGDAEGLGDDAPGNADDDSVPELPPASGGAGNIALPEAVTRPFAIGPTYGGIVSSDFGPRWGQFHYGIDIAAPLGAAVLAVTDGVVLEAGPASGFGLWVRLSQEDGTVGVYGHVDRYLVEAGQHVRAGDMIATVGSRGHSTGPHLHYEVRKQDGTPISPRHWLAQRGVWLN</sequence>
<dbReference type="PANTHER" id="PTHR21666:SF270">
    <property type="entry name" value="MUREIN HYDROLASE ACTIVATOR ENVC"/>
    <property type="match status" value="1"/>
</dbReference>
<dbReference type="RefSeq" id="WP_229675895.1">
    <property type="nucleotide sequence ID" value="NZ_BMJH01000002.1"/>
</dbReference>
<comment type="caution">
    <text evidence="3">The sequence shown here is derived from an EMBL/GenBank/DDBJ whole genome shotgun (WGS) entry which is preliminary data.</text>
</comment>
<feature type="region of interest" description="Disordered" evidence="1">
    <location>
        <begin position="1"/>
        <end position="24"/>
    </location>
</feature>
<dbReference type="EMBL" id="BMJH01000002">
    <property type="protein sequence ID" value="GGC66805.1"/>
    <property type="molecule type" value="Genomic_DNA"/>
</dbReference>
<evidence type="ECO:0000313" key="3">
    <source>
        <dbReference type="EMBL" id="GGC66805.1"/>
    </source>
</evidence>
<dbReference type="AlphaFoldDB" id="A0A916XDW5"/>